<organism evidence="4 5">
    <name type="scientific">Glaciecola petra</name>
    <dbReference type="NCBI Taxonomy" id="3075602"/>
    <lineage>
        <taxon>Bacteria</taxon>
        <taxon>Pseudomonadati</taxon>
        <taxon>Pseudomonadota</taxon>
        <taxon>Gammaproteobacteria</taxon>
        <taxon>Alteromonadales</taxon>
        <taxon>Alteromonadaceae</taxon>
        <taxon>Glaciecola</taxon>
    </lineage>
</organism>
<dbReference type="NCBIfam" id="TIGR02595">
    <property type="entry name" value="PEP_CTERM"/>
    <property type="match status" value="1"/>
</dbReference>
<keyword evidence="1" id="KW-1133">Transmembrane helix</keyword>
<evidence type="ECO:0000313" key="5">
    <source>
        <dbReference type="Proteomes" id="UP001253545"/>
    </source>
</evidence>
<keyword evidence="1" id="KW-0472">Membrane</keyword>
<feature type="domain" description="Ice-binding protein C-terminal" evidence="3">
    <location>
        <begin position="182"/>
        <end position="204"/>
    </location>
</feature>
<dbReference type="EMBL" id="JAVRHX010000003">
    <property type="protein sequence ID" value="MDT0595441.1"/>
    <property type="molecule type" value="Genomic_DNA"/>
</dbReference>
<evidence type="ECO:0000313" key="4">
    <source>
        <dbReference type="EMBL" id="MDT0595441.1"/>
    </source>
</evidence>
<keyword evidence="5" id="KW-1185">Reference proteome</keyword>
<feature type="transmembrane region" description="Helical" evidence="1">
    <location>
        <begin position="183"/>
        <end position="202"/>
    </location>
</feature>
<dbReference type="Pfam" id="PF07589">
    <property type="entry name" value="PEP-CTERM"/>
    <property type="match status" value="1"/>
</dbReference>
<evidence type="ECO:0000259" key="3">
    <source>
        <dbReference type="Pfam" id="PF07589"/>
    </source>
</evidence>
<comment type="caution">
    <text evidence="4">The sequence shown here is derived from an EMBL/GenBank/DDBJ whole genome shotgun (WGS) entry which is preliminary data.</text>
</comment>
<dbReference type="RefSeq" id="WP_311368957.1">
    <property type="nucleotide sequence ID" value="NZ_JAVRHX010000003.1"/>
</dbReference>
<gene>
    <name evidence="4" type="ORF">RM552_11340</name>
</gene>
<dbReference type="Proteomes" id="UP001253545">
    <property type="component" value="Unassembled WGS sequence"/>
</dbReference>
<reference evidence="4 5" key="1">
    <citation type="submission" date="2023-09" db="EMBL/GenBank/DDBJ databases">
        <authorList>
            <person name="Rey-Velasco X."/>
        </authorList>
    </citation>
    <scope>NUCLEOTIDE SEQUENCE [LARGE SCALE GENOMIC DNA]</scope>
    <source>
        <strain evidence="4 5">P117</strain>
    </source>
</reference>
<accession>A0ABU2ZS38</accession>
<evidence type="ECO:0000256" key="1">
    <source>
        <dbReference type="SAM" id="Phobius"/>
    </source>
</evidence>
<dbReference type="NCBIfam" id="NF038118">
    <property type="entry name" value="PEP_CTERM_CCXG"/>
    <property type="match status" value="1"/>
</dbReference>
<feature type="signal peptide" evidence="2">
    <location>
        <begin position="1"/>
        <end position="21"/>
    </location>
</feature>
<proteinExistence type="predicted"/>
<dbReference type="InterPro" id="IPR013424">
    <property type="entry name" value="Ice-binding_C"/>
</dbReference>
<sequence length="206" mass="21714">MLKKLFLSASLFTSLVFAANAAIITVEYADATFPNANNDLAAYWATINSSDISSDDIAVATGLYKGSSNNNTIFNMSIEVNTAVNTVFDLYAGLDAGRGAEVFLNGSLVVDVNDNLWWSNNWNPVTNSAELISATGMNLSTGYNIINVLWAENGNSGGNSFELAIDGGQRQALSSTQLSTVSVPAPSSIALLGLALVGVAFTRRTK</sequence>
<name>A0ABU2ZS38_9ALTE</name>
<keyword evidence="1" id="KW-0812">Transmembrane</keyword>
<protein>
    <submittedName>
        <fullName evidence="4">CCXG family PEP-CTERM protein</fullName>
    </submittedName>
</protein>
<evidence type="ECO:0000256" key="2">
    <source>
        <dbReference type="SAM" id="SignalP"/>
    </source>
</evidence>
<feature type="chain" id="PRO_5045371537" evidence="2">
    <location>
        <begin position="22"/>
        <end position="206"/>
    </location>
</feature>
<keyword evidence="2" id="KW-0732">Signal</keyword>